<dbReference type="EMBL" id="VSSQ01140266">
    <property type="protein sequence ID" value="MPN62371.1"/>
    <property type="molecule type" value="Genomic_DNA"/>
</dbReference>
<proteinExistence type="predicted"/>
<evidence type="ECO:0000313" key="1">
    <source>
        <dbReference type="EMBL" id="MPN62371.1"/>
    </source>
</evidence>
<organism evidence="1">
    <name type="scientific">bioreactor metagenome</name>
    <dbReference type="NCBI Taxonomy" id="1076179"/>
    <lineage>
        <taxon>unclassified sequences</taxon>
        <taxon>metagenomes</taxon>
        <taxon>ecological metagenomes</taxon>
    </lineage>
</organism>
<comment type="caution">
    <text evidence="1">The sequence shown here is derived from an EMBL/GenBank/DDBJ whole genome shotgun (WGS) entry which is preliminary data.</text>
</comment>
<gene>
    <name evidence="1" type="ORF">SDC9_210118</name>
</gene>
<name>A0A645JFI8_9ZZZZ</name>
<accession>A0A645JFI8</accession>
<protein>
    <submittedName>
        <fullName evidence="1">Uncharacterized protein</fullName>
    </submittedName>
</protein>
<sequence length="41" mass="4915">MLMLLINQQMSLVEHFTKILLTKVLTMRVHVCQQFITQWVV</sequence>
<dbReference type="AlphaFoldDB" id="A0A645JFI8"/>
<reference evidence="1" key="1">
    <citation type="submission" date="2019-08" db="EMBL/GenBank/DDBJ databases">
        <authorList>
            <person name="Kucharzyk K."/>
            <person name="Murdoch R.W."/>
            <person name="Higgins S."/>
            <person name="Loffler F."/>
        </authorList>
    </citation>
    <scope>NUCLEOTIDE SEQUENCE</scope>
</reference>